<dbReference type="Proteomes" id="UP000800097">
    <property type="component" value="Unassembled WGS sequence"/>
</dbReference>
<accession>A0A6A6JE52</accession>
<evidence type="ECO:0000313" key="3">
    <source>
        <dbReference type="Proteomes" id="UP000800097"/>
    </source>
</evidence>
<dbReference type="AlphaFoldDB" id="A0A6A6JE52"/>
<evidence type="ECO:0000256" key="1">
    <source>
        <dbReference type="SAM" id="MobiDB-lite"/>
    </source>
</evidence>
<sequence>MPSSQVPLNRADSMQRLQLLTCQQEVLRRRLSLQIPAGAALDSPSALTSLSSTPSSRHTSGTWSSAEELDNSAPIPAHPRAGYTKAPPIEPSQVDDSYRLRQVNEQIKATLTELLNTDSARSDERFRAWVQERLLDVEQQIRKQRRRHSGSDREMADAIAMHISLDSCGPRRLSCH</sequence>
<dbReference type="EMBL" id="ML986506">
    <property type="protein sequence ID" value="KAF2273936.1"/>
    <property type="molecule type" value="Genomic_DNA"/>
</dbReference>
<dbReference type="GeneID" id="54546364"/>
<name>A0A6A6JE52_WESOR</name>
<evidence type="ECO:0000313" key="2">
    <source>
        <dbReference type="EMBL" id="KAF2273936.1"/>
    </source>
</evidence>
<feature type="region of interest" description="Disordered" evidence="1">
    <location>
        <begin position="43"/>
        <end position="95"/>
    </location>
</feature>
<dbReference type="OrthoDB" id="4509729at2759"/>
<reference evidence="2" key="1">
    <citation type="journal article" date="2020" name="Stud. Mycol.">
        <title>101 Dothideomycetes genomes: a test case for predicting lifestyles and emergence of pathogens.</title>
        <authorList>
            <person name="Haridas S."/>
            <person name="Albert R."/>
            <person name="Binder M."/>
            <person name="Bloem J."/>
            <person name="Labutti K."/>
            <person name="Salamov A."/>
            <person name="Andreopoulos B."/>
            <person name="Baker S."/>
            <person name="Barry K."/>
            <person name="Bills G."/>
            <person name="Bluhm B."/>
            <person name="Cannon C."/>
            <person name="Castanera R."/>
            <person name="Culley D."/>
            <person name="Daum C."/>
            <person name="Ezra D."/>
            <person name="Gonzalez J."/>
            <person name="Henrissat B."/>
            <person name="Kuo A."/>
            <person name="Liang C."/>
            <person name="Lipzen A."/>
            <person name="Lutzoni F."/>
            <person name="Magnuson J."/>
            <person name="Mondo S."/>
            <person name="Nolan M."/>
            <person name="Ohm R."/>
            <person name="Pangilinan J."/>
            <person name="Park H.-J."/>
            <person name="Ramirez L."/>
            <person name="Alfaro M."/>
            <person name="Sun H."/>
            <person name="Tritt A."/>
            <person name="Yoshinaga Y."/>
            <person name="Zwiers L.-H."/>
            <person name="Turgeon B."/>
            <person name="Goodwin S."/>
            <person name="Spatafora J."/>
            <person name="Crous P."/>
            <person name="Grigoriev I."/>
        </authorList>
    </citation>
    <scope>NUCLEOTIDE SEQUENCE</scope>
    <source>
        <strain evidence="2">CBS 379.55</strain>
    </source>
</reference>
<protein>
    <submittedName>
        <fullName evidence="2">Uncharacterized protein</fullName>
    </submittedName>
</protein>
<organism evidence="2 3">
    <name type="scientific">Westerdykella ornata</name>
    <dbReference type="NCBI Taxonomy" id="318751"/>
    <lineage>
        <taxon>Eukaryota</taxon>
        <taxon>Fungi</taxon>
        <taxon>Dikarya</taxon>
        <taxon>Ascomycota</taxon>
        <taxon>Pezizomycotina</taxon>
        <taxon>Dothideomycetes</taxon>
        <taxon>Pleosporomycetidae</taxon>
        <taxon>Pleosporales</taxon>
        <taxon>Sporormiaceae</taxon>
        <taxon>Westerdykella</taxon>
    </lineage>
</organism>
<keyword evidence="3" id="KW-1185">Reference proteome</keyword>
<proteinExistence type="predicted"/>
<gene>
    <name evidence="2" type="ORF">EI97DRAFT_139208</name>
</gene>
<dbReference type="RefSeq" id="XP_033651475.1">
    <property type="nucleotide sequence ID" value="XM_033793189.1"/>
</dbReference>
<feature type="compositionally biased region" description="Low complexity" evidence="1">
    <location>
        <begin position="43"/>
        <end position="60"/>
    </location>
</feature>